<feature type="transmembrane region" description="Helical" evidence="7">
    <location>
        <begin position="245"/>
        <end position="269"/>
    </location>
</feature>
<reference evidence="9 10" key="1">
    <citation type="submission" date="2016-03" db="EMBL/GenBank/DDBJ databases">
        <authorList>
            <consortium name="Pathogen Informatics"/>
        </authorList>
    </citation>
    <scope>NUCLEOTIDE SEQUENCE [LARGE SCALE GENOMIC DNA]</scope>
    <source>
        <strain evidence="9 10">NCTC13364</strain>
    </source>
</reference>
<protein>
    <submittedName>
        <fullName evidence="9">ABC transporter inner membrane protein</fullName>
    </submittedName>
</protein>
<dbReference type="CDD" id="cd06261">
    <property type="entry name" value="TM_PBP2"/>
    <property type="match status" value="1"/>
</dbReference>
<comment type="subcellular location">
    <subcellularLocation>
        <location evidence="1 7">Cell membrane</location>
        <topology evidence="1 7">Multi-pass membrane protein</topology>
    </subcellularLocation>
</comment>
<keyword evidence="5 7" id="KW-1133">Transmembrane helix</keyword>
<feature type="transmembrane region" description="Helical" evidence="7">
    <location>
        <begin position="205"/>
        <end position="225"/>
    </location>
</feature>
<dbReference type="PANTHER" id="PTHR43386:SF1">
    <property type="entry name" value="D,D-DIPEPTIDE TRANSPORT SYSTEM PERMEASE PROTEIN DDPC-RELATED"/>
    <property type="match status" value="1"/>
</dbReference>
<dbReference type="Proteomes" id="UP000077037">
    <property type="component" value="Unassembled WGS sequence"/>
</dbReference>
<dbReference type="PANTHER" id="PTHR43386">
    <property type="entry name" value="OLIGOPEPTIDE TRANSPORT SYSTEM PERMEASE PROTEIN APPC"/>
    <property type="match status" value="1"/>
</dbReference>
<dbReference type="GO" id="GO:0005886">
    <property type="term" value="C:plasma membrane"/>
    <property type="evidence" value="ECO:0007669"/>
    <property type="project" value="UniProtKB-SubCell"/>
</dbReference>
<evidence type="ECO:0000313" key="9">
    <source>
        <dbReference type="EMBL" id="SAI19379.1"/>
    </source>
</evidence>
<dbReference type="EMBL" id="FKBS01000014">
    <property type="protein sequence ID" value="SAI19379.1"/>
    <property type="molecule type" value="Genomic_DNA"/>
</dbReference>
<name>A0A157NF13_9BORD</name>
<dbReference type="SUPFAM" id="SSF161098">
    <property type="entry name" value="MetI-like"/>
    <property type="match status" value="1"/>
</dbReference>
<keyword evidence="6 7" id="KW-0472">Membrane</keyword>
<dbReference type="InterPro" id="IPR000515">
    <property type="entry name" value="MetI-like"/>
</dbReference>
<evidence type="ECO:0000256" key="2">
    <source>
        <dbReference type="ARBA" id="ARBA00022448"/>
    </source>
</evidence>
<dbReference type="RefSeq" id="WP_066410478.1">
    <property type="nucleotide sequence ID" value="NZ_FKBS01000014.1"/>
</dbReference>
<dbReference type="InterPro" id="IPR035906">
    <property type="entry name" value="MetI-like_sf"/>
</dbReference>
<feature type="transmembrane region" description="Helical" evidence="7">
    <location>
        <begin position="14"/>
        <end position="37"/>
    </location>
</feature>
<dbReference type="PROSITE" id="PS50928">
    <property type="entry name" value="ABC_TM1"/>
    <property type="match status" value="1"/>
</dbReference>
<evidence type="ECO:0000256" key="4">
    <source>
        <dbReference type="ARBA" id="ARBA00022692"/>
    </source>
</evidence>
<evidence type="ECO:0000313" key="10">
    <source>
        <dbReference type="Proteomes" id="UP000077037"/>
    </source>
</evidence>
<dbReference type="InterPro" id="IPR050366">
    <property type="entry name" value="BP-dependent_transpt_permease"/>
</dbReference>
<organism evidence="9 10">
    <name type="scientific">Bordetella ansorpii</name>
    <dbReference type="NCBI Taxonomy" id="288768"/>
    <lineage>
        <taxon>Bacteria</taxon>
        <taxon>Pseudomonadati</taxon>
        <taxon>Pseudomonadota</taxon>
        <taxon>Betaproteobacteria</taxon>
        <taxon>Burkholderiales</taxon>
        <taxon>Alcaligenaceae</taxon>
        <taxon>Bordetella</taxon>
    </lineage>
</organism>
<proteinExistence type="inferred from homology"/>
<dbReference type="OrthoDB" id="9783218at2"/>
<keyword evidence="3" id="KW-1003">Cell membrane</keyword>
<feature type="transmembrane region" description="Helical" evidence="7">
    <location>
        <begin position="141"/>
        <end position="158"/>
    </location>
</feature>
<dbReference type="InterPro" id="IPR025966">
    <property type="entry name" value="OppC_N"/>
</dbReference>
<evidence type="ECO:0000259" key="8">
    <source>
        <dbReference type="PROSITE" id="PS50928"/>
    </source>
</evidence>
<keyword evidence="2 7" id="KW-0813">Transport</keyword>
<evidence type="ECO:0000256" key="6">
    <source>
        <dbReference type="ARBA" id="ARBA00023136"/>
    </source>
</evidence>
<dbReference type="Pfam" id="PF12911">
    <property type="entry name" value="OppC_N"/>
    <property type="match status" value="1"/>
</dbReference>
<accession>A0A157NF13</accession>
<sequence>MTIQILLYHLRRNVTTATAFVLIVLLLAVAALGPALVPYDPLATDMSHVLAPPSSSHWFGTDQLGRDIFSRVIAATRLDFAIAVCAVMVSAAAGVCAGALCGYLGGLVDAALSRMIDVLLAFPLFVAAMALVAVFGNSVQSVVLATAIINFPFYFRLARAQAVSLRSIGYVEAALINGNSTSRVIFGFILPNSLPPVIVQISLNLGWAILNTASLAFIGLGVGPPTPEWGVMIQEGATLMMAGQWWTVVFPGLALVLSVFCFALLGDGLRDIVDPRRRS</sequence>
<keyword evidence="4 7" id="KW-0812">Transmembrane</keyword>
<evidence type="ECO:0000256" key="7">
    <source>
        <dbReference type="RuleBase" id="RU363032"/>
    </source>
</evidence>
<feature type="transmembrane region" description="Helical" evidence="7">
    <location>
        <begin position="116"/>
        <end position="135"/>
    </location>
</feature>
<feature type="transmembrane region" description="Helical" evidence="7">
    <location>
        <begin position="80"/>
        <end position="104"/>
    </location>
</feature>
<comment type="similarity">
    <text evidence="7">Belongs to the binding-protein-dependent transport system permease family.</text>
</comment>
<dbReference type="Gene3D" id="1.10.3720.10">
    <property type="entry name" value="MetI-like"/>
    <property type="match status" value="1"/>
</dbReference>
<gene>
    <name evidence="9" type="primary">ddpC_2</name>
    <name evidence="9" type="ORF">SAMEA1982600_01585</name>
</gene>
<dbReference type="GO" id="GO:0055085">
    <property type="term" value="P:transmembrane transport"/>
    <property type="evidence" value="ECO:0007669"/>
    <property type="project" value="InterPro"/>
</dbReference>
<feature type="domain" description="ABC transmembrane type-1" evidence="8">
    <location>
        <begin position="76"/>
        <end position="266"/>
    </location>
</feature>
<evidence type="ECO:0000256" key="5">
    <source>
        <dbReference type="ARBA" id="ARBA00022989"/>
    </source>
</evidence>
<dbReference type="AlphaFoldDB" id="A0A157NF13"/>
<dbReference type="Pfam" id="PF00528">
    <property type="entry name" value="BPD_transp_1"/>
    <property type="match status" value="1"/>
</dbReference>
<evidence type="ECO:0000256" key="1">
    <source>
        <dbReference type="ARBA" id="ARBA00004651"/>
    </source>
</evidence>
<evidence type="ECO:0000256" key="3">
    <source>
        <dbReference type="ARBA" id="ARBA00022475"/>
    </source>
</evidence>